<dbReference type="PANTHER" id="PTHR33866:SF2">
    <property type="entry name" value="S-ADENOSYLMETHIONINE DECARBOXYLASE PROENZYME"/>
    <property type="match status" value="1"/>
</dbReference>
<keyword evidence="3" id="KW-0068">Autocatalytic cleavage</keyword>
<organism evidence="10 11">
    <name type="scientific">Pantoea cypripedii</name>
    <name type="common">Pectobacterium cypripedii</name>
    <name type="synonym">Erwinia cypripedii</name>
    <dbReference type="NCBI Taxonomy" id="55209"/>
    <lineage>
        <taxon>Bacteria</taxon>
        <taxon>Pseudomonadati</taxon>
        <taxon>Pseudomonadota</taxon>
        <taxon>Gammaproteobacteria</taxon>
        <taxon>Enterobacterales</taxon>
        <taxon>Erwiniaceae</taxon>
        <taxon>Pantoea</taxon>
    </lineage>
</organism>
<dbReference type="OrthoDB" id="278697at2"/>
<evidence type="ECO:0000256" key="9">
    <source>
        <dbReference type="ARBA" id="ARBA00023317"/>
    </source>
</evidence>
<comment type="caution">
    <text evidence="10">The sequence shown here is derived from an EMBL/GenBank/DDBJ whole genome shotgun (WGS) entry which is preliminary data.</text>
</comment>
<protein>
    <submittedName>
        <fullName evidence="10">S-adenosylmethionine decarboxylase proenzyme</fullName>
    </submittedName>
</protein>
<dbReference type="GO" id="GO:0005829">
    <property type="term" value="C:cytosol"/>
    <property type="evidence" value="ECO:0007669"/>
    <property type="project" value="TreeGrafter"/>
</dbReference>
<dbReference type="Gene3D" id="3.60.90.10">
    <property type="entry name" value="S-adenosylmethionine decarboxylase"/>
    <property type="match status" value="1"/>
</dbReference>
<evidence type="ECO:0000313" key="11">
    <source>
        <dbReference type="Proteomes" id="UP000193749"/>
    </source>
</evidence>
<dbReference type="AlphaFoldDB" id="A0A1X1EWD4"/>
<keyword evidence="2" id="KW-0210">Decarboxylase</keyword>
<keyword evidence="4" id="KW-0745">Spermidine biosynthesis</keyword>
<dbReference type="PANTHER" id="PTHR33866">
    <property type="entry name" value="S-ADENOSYLMETHIONINE DECARBOXYLASE PROENZYME"/>
    <property type="match status" value="1"/>
</dbReference>
<dbReference type="InterPro" id="IPR003826">
    <property type="entry name" value="AdoMetDC_fam_prok"/>
</dbReference>
<evidence type="ECO:0000256" key="4">
    <source>
        <dbReference type="ARBA" id="ARBA00023066"/>
    </source>
</evidence>
<evidence type="ECO:0000256" key="8">
    <source>
        <dbReference type="ARBA" id="ARBA00023270"/>
    </source>
</evidence>
<keyword evidence="6" id="KW-0865">Zymogen</keyword>
<sequence>MEDKVCHYVLDIVINDVNFLQDEERLQKFFSEILSVTELNVIGYLSQKFIAEGEGVTGLFLLSESHLSYHTYPKSHYISIDLYTCGSRSLSALREIKLRLNSATKLLVRCIERGSNIAGYKNTSVYIIPEPDSAH</sequence>
<gene>
    <name evidence="10" type="ORF">HA50_13020</name>
</gene>
<keyword evidence="7" id="KW-0456">Lyase</keyword>
<comment type="cofactor">
    <cofactor evidence="1">
        <name>pyruvate</name>
        <dbReference type="ChEBI" id="CHEBI:15361"/>
    </cofactor>
</comment>
<evidence type="ECO:0000256" key="5">
    <source>
        <dbReference type="ARBA" id="ARBA00023115"/>
    </source>
</evidence>
<dbReference type="STRING" id="55209.HA50_13020"/>
<dbReference type="GO" id="GO:0004014">
    <property type="term" value="F:adenosylmethionine decarboxylase activity"/>
    <property type="evidence" value="ECO:0007669"/>
    <property type="project" value="InterPro"/>
</dbReference>
<dbReference type="RefSeq" id="WP_084876061.1">
    <property type="nucleotide sequence ID" value="NZ_JAGGMY010000001.1"/>
</dbReference>
<evidence type="ECO:0000313" key="10">
    <source>
        <dbReference type="EMBL" id="ORM94227.1"/>
    </source>
</evidence>
<dbReference type="EMBL" id="MLJI01000001">
    <property type="protein sequence ID" value="ORM94227.1"/>
    <property type="molecule type" value="Genomic_DNA"/>
</dbReference>
<evidence type="ECO:0000256" key="6">
    <source>
        <dbReference type="ARBA" id="ARBA00023145"/>
    </source>
</evidence>
<proteinExistence type="predicted"/>
<keyword evidence="9" id="KW-0670">Pyruvate</keyword>
<dbReference type="Pfam" id="PF02675">
    <property type="entry name" value="AdoMet_dc"/>
    <property type="match status" value="1"/>
</dbReference>
<keyword evidence="11" id="KW-1185">Reference proteome</keyword>
<keyword evidence="8" id="KW-0704">Schiff base</keyword>
<evidence type="ECO:0000256" key="3">
    <source>
        <dbReference type="ARBA" id="ARBA00022813"/>
    </source>
</evidence>
<evidence type="ECO:0000256" key="7">
    <source>
        <dbReference type="ARBA" id="ARBA00023239"/>
    </source>
</evidence>
<reference evidence="10 11" key="1">
    <citation type="journal article" date="2017" name="Antonie Van Leeuwenhoek">
        <title>Phylogenomic resolution of the bacterial genus Pantoea and its relationship with Erwinia and Tatumella.</title>
        <authorList>
            <person name="Palmer M."/>
            <person name="Steenkamp E.T."/>
            <person name="Coetzee M.P."/>
            <person name="Chan W.Y."/>
            <person name="van Zyl E."/>
            <person name="De Maayer P."/>
            <person name="Coutinho T.A."/>
            <person name="Blom J."/>
            <person name="Smits T.H."/>
            <person name="Duffy B."/>
            <person name="Venter S.N."/>
        </authorList>
    </citation>
    <scope>NUCLEOTIDE SEQUENCE [LARGE SCALE GENOMIC DNA]</scope>
    <source>
        <strain evidence="10 11">LMG 2657</strain>
    </source>
</reference>
<keyword evidence="5" id="KW-0620">Polyamine biosynthesis</keyword>
<dbReference type="InterPro" id="IPR016067">
    <property type="entry name" value="S-AdoMet_deCO2ase_core"/>
</dbReference>
<name>A0A1X1EWD4_PANCY</name>
<evidence type="ECO:0000256" key="1">
    <source>
        <dbReference type="ARBA" id="ARBA00001928"/>
    </source>
</evidence>
<dbReference type="SUPFAM" id="SSF56276">
    <property type="entry name" value="S-adenosylmethionine decarboxylase"/>
    <property type="match status" value="1"/>
</dbReference>
<dbReference type="GO" id="GO:0008295">
    <property type="term" value="P:spermidine biosynthetic process"/>
    <property type="evidence" value="ECO:0007669"/>
    <property type="project" value="UniProtKB-KW"/>
</dbReference>
<evidence type="ECO:0000256" key="2">
    <source>
        <dbReference type="ARBA" id="ARBA00022793"/>
    </source>
</evidence>
<dbReference type="Proteomes" id="UP000193749">
    <property type="component" value="Unassembled WGS sequence"/>
</dbReference>
<accession>A0A1X1EWD4</accession>